<reference evidence="1 2" key="1">
    <citation type="submission" date="2016-10" db="EMBL/GenBank/DDBJ databases">
        <authorList>
            <person name="de Groot N.N."/>
        </authorList>
    </citation>
    <scope>NUCLEOTIDE SEQUENCE [LARGE SCALE GENOMIC DNA]</scope>
    <source>
        <strain evidence="1 2">DSM 19938</strain>
    </source>
</reference>
<proteinExistence type="predicted"/>
<organism evidence="1 2">
    <name type="scientific">Dyadobacter koreensis</name>
    <dbReference type="NCBI Taxonomy" id="408657"/>
    <lineage>
        <taxon>Bacteria</taxon>
        <taxon>Pseudomonadati</taxon>
        <taxon>Bacteroidota</taxon>
        <taxon>Cytophagia</taxon>
        <taxon>Cytophagales</taxon>
        <taxon>Spirosomataceae</taxon>
        <taxon>Dyadobacter</taxon>
    </lineage>
</organism>
<evidence type="ECO:0000313" key="1">
    <source>
        <dbReference type="EMBL" id="SEJ30897.1"/>
    </source>
</evidence>
<protein>
    <recommendedName>
        <fullName evidence="3">ATP-grasp domain-containing protein</fullName>
    </recommendedName>
</protein>
<dbReference type="SUPFAM" id="SSF56059">
    <property type="entry name" value="Glutathione synthetase ATP-binding domain-like"/>
    <property type="match status" value="1"/>
</dbReference>
<dbReference type="STRING" id="408657.SAMN04487995_4118"/>
<accession>A0A1H6XVW2</accession>
<sequence length="290" mass="33733">MLYLAELFNGVMVTMKEKRSILYLTDLYFEAKGRKYYEEDLFLTSRLRSDFEILICHPCDSCKFENAVDLVIFRNAGPVMNYKTYFDAFKSRINSTNILSYNSMQGRADMNGKDYLIEMTREGYPVIPTIEKPEDLYRLPHTDQYMVKLKNGADSIGMHVVSAAQLLNIDLDGSIVQPFVDFVYEVSFYFIDEDFQYALYAPDKSKRWDLALYEPTSQDLGFARKFIDWNALSHGIQRVDACRTQDGNLLLVELEDLNPYLSIDLLSNELREKFVVNFRDSLSKTIEARK</sequence>
<gene>
    <name evidence="1" type="ORF">SAMN04487995_4118</name>
</gene>
<dbReference type="AlphaFoldDB" id="A0A1H6XVW2"/>
<evidence type="ECO:0000313" key="2">
    <source>
        <dbReference type="Proteomes" id="UP000199532"/>
    </source>
</evidence>
<dbReference type="Proteomes" id="UP000199532">
    <property type="component" value="Unassembled WGS sequence"/>
</dbReference>
<evidence type="ECO:0008006" key="3">
    <source>
        <dbReference type="Google" id="ProtNLM"/>
    </source>
</evidence>
<dbReference type="EMBL" id="FNXY01000006">
    <property type="protein sequence ID" value="SEJ30897.1"/>
    <property type="molecule type" value="Genomic_DNA"/>
</dbReference>
<keyword evidence="2" id="KW-1185">Reference proteome</keyword>
<name>A0A1H6XVW2_9BACT</name>